<reference evidence="12" key="1">
    <citation type="submission" date="2021-07" db="EMBL/GenBank/DDBJ databases">
        <authorList>
            <person name="Catto M.A."/>
            <person name="Jacobson A."/>
            <person name="Kennedy G."/>
            <person name="Labadie P."/>
            <person name="Hunt B.G."/>
            <person name="Srinivasan R."/>
        </authorList>
    </citation>
    <scope>NUCLEOTIDE SEQUENCE</scope>
    <source>
        <strain evidence="12">PL_HMW_Pooled</strain>
        <tissue evidence="12">Head</tissue>
    </source>
</reference>
<feature type="domain" description="Transmembrane protein 218 N-terminal" evidence="11">
    <location>
        <begin position="107"/>
        <end position="162"/>
    </location>
</feature>
<dbReference type="AlphaFoldDB" id="A0AAE1H6T0"/>
<gene>
    <name evidence="12" type="ORF">KUF71_005997</name>
</gene>
<comment type="similarity">
    <text evidence="4">Belongs to the TMEM218 family.</text>
</comment>
<accession>A0AAE1H6T0</accession>
<feature type="transmembrane region" description="Helical" evidence="10">
    <location>
        <begin position="103"/>
        <end position="136"/>
    </location>
</feature>
<dbReference type="PANTHER" id="PTHR31622">
    <property type="entry name" value="TRANSMEMBRANE PROTEIN 218"/>
    <property type="match status" value="1"/>
</dbReference>
<dbReference type="Pfam" id="PF25810">
    <property type="entry name" value="TMEM218_N"/>
    <property type="match status" value="1"/>
</dbReference>
<comment type="caution">
    <text evidence="12">The sequence shown here is derived from an EMBL/GenBank/DDBJ whole genome shotgun (WGS) entry which is preliminary data.</text>
</comment>
<evidence type="ECO:0000313" key="12">
    <source>
        <dbReference type="EMBL" id="KAK3915854.1"/>
    </source>
</evidence>
<dbReference type="InterPro" id="IPR057973">
    <property type="entry name" value="TMEM218_N"/>
</dbReference>
<proteinExistence type="inferred from homology"/>
<reference evidence="12" key="2">
    <citation type="journal article" date="2023" name="BMC Genomics">
        <title>Pest status, molecular evolution, and epigenetic factors derived from the genome assembly of Frankliniella fusca, a thysanopteran phytovirus vector.</title>
        <authorList>
            <person name="Catto M.A."/>
            <person name="Labadie P.E."/>
            <person name="Jacobson A.L."/>
            <person name="Kennedy G.G."/>
            <person name="Srinivasan R."/>
            <person name="Hunt B.G."/>
        </authorList>
    </citation>
    <scope>NUCLEOTIDE SEQUENCE</scope>
    <source>
        <strain evidence="12">PL_HMW_Pooled</strain>
    </source>
</reference>
<evidence type="ECO:0000256" key="10">
    <source>
        <dbReference type="SAM" id="Phobius"/>
    </source>
</evidence>
<dbReference type="InterPro" id="IPR026771">
    <property type="entry name" value="Tmem218"/>
</dbReference>
<evidence type="ECO:0000259" key="11">
    <source>
        <dbReference type="Pfam" id="PF25810"/>
    </source>
</evidence>
<comment type="subcellular location">
    <subcellularLocation>
        <location evidence="2">Cell projection</location>
        <location evidence="2">Cilium</location>
    </subcellularLocation>
    <subcellularLocation>
        <location evidence="3">Membrane</location>
        <topology evidence="3">Multi-pass membrane protein</topology>
    </subcellularLocation>
</comment>
<organism evidence="12 13">
    <name type="scientific">Frankliniella fusca</name>
    <dbReference type="NCBI Taxonomy" id="407009"/>
    <lineage>
        <taxon>Eukaryota</taxon>
        <taxon>Metazoa</taxon>
        <taxon>Ecdysozoa</taxon>
        <taxon>Arthropoda</taxon>
        <taxon>Hexapoda</taxon>
        <taxon>Insecta</taxon>
        <taxon>Pterygota</taxon>
        <taxon>Neoptera</taxon>
        <taxon>Paraneoptera</taxon>
        <taxon>Thysanoptera</taxon>
        <taxon>Terebrantia</taxon>
        <taxon>Thripoidea</taxon>
        <taxon>Thripidae</taxon>
        <taxon>Frankliniella</taxon>
    </lineage>
</organism>
<feature type="transmembrane region" description="Helical" evidence="10">
    <location>
        <begin position="180"/>
        <end position="202"/>
    </location>
</feature>
<evidence type="ECO:0000256" key="4">
    <source>
        <dbReference type="ARBA" id="ARBA00010775"/>
    </source>
</evidence>
<name>A0AAE1H6T0_9NEOP</name>
<evidence type="ECO:0000256" key="5">
    <source>
        <dbReference type="ARBA" id="ARBA00015054"/>
    </source>
</evidence>
<evidence type="ECO:0000313" key="13">
    <source>
        <dbReference type="Proteomes" id="UP001219518"/>
    </source>
</evidence>
<protein>
    <recommendedName>
        <fullName evidence="5">Transmembrane protein 218</fullName>
    </recommendedName>
</protein>
<evidence type="ECO:0000256" key="6">
    <source>
        <dbReference type="ARBA" id="ARBA00022692"/>
    </source>
</evidence>
<evidence type="ECO:0000256" key="1">
    <source>
        <dbReference type="ARBA" id="ARBA00003173"/>
    </source>
</evidence>
<evidence type="ECO:0000256" key="7">
    <source>
        <dbReference type="ARBA" id="ARBA00022989"/>
    </source>
</evidence>
<evidence type="ECO:0000256" key="9">
    <source>
        <dbReference type="ARBA" id="ARBA00023273"/>
    </source>
</evidence>
<keyword evidence="13" id="KW-1185">Reference proteome</keyword>
<feature type="transmembrane region" description="Helical" evidence="10">
    <location>
        <begin position="142"/>
        <end position="160"/>
    </location>
</feature>
<keyword evidence="7 10" id="KW-1133">Transmembrane helix</keyword>
<evidence type="ECO:0000256" key="2">
    <source>
        <dbReference type="ARBA" id="ARBA00004138"/>
    </source>
</evidence>
<dbReference type="GO" id="GO:0016020">
    <property type="term" value="C:membrane"/>
    <property type="evidence" value="ECO:0007669"/>
    <property type="project" value="UniProtKB-SubCell"/>
</dbReference>
<keyword evidence="9" id="KW-0966">Cell projection</keyword>
<evidence type="ECO:0000256" key="8">
    <source>
        <dbReference type="ARBA" id="ARBA00023136"/>
    </source>
</evidence>
<comment type="function">
    <text evidence="1">May be involved in ciliary biogenesis or function.</text>
</comment>
<evidence type="ECO:0000256" key="3">
    <source>
        <dbReference type="ARBA" id="ARBA00004141"/>
    </source>
</evidence>
<keyword evidence="8 10" id="KW-0472">Membrane</keyword>
<dbReference type="EMBL" id="JAHWGI010000466">
    <property type="protein sequence ID" value="KAK3915854.1"/>
    <property type="molecule type" value="Genomic_DNA"/>
</dbReference>
<dbReference type="GO" id="GO:0005929">
    <property type="term" value="C:cilium"/>
    <property type="evidence" value="ECO:0007669"/>
    <property type="project" value="UniProtKB-SubCell"/>
</dbReference>
<sequence length="219" mass="24600">MPVMAFCSSFLYETRAPAGGHHLLHWSHPVGRNALDEVGGSARTDRDIGNWYEVQLLNEFTDLKKRKRFEKMKKFCGTRGALYLRRNDLSAYGFFKELARKLLLSVMSAIVLGVGFGLFLLVGIWLGALLACFVSAHTQNNFGIQAVCIAAILTLVLIFIPRESERPIEDISKIYDSLFLWRISLVLLLGLSAAGGGVFFLLDHLMEPRVAKPIKRWTL</sequence>
<keyword evidence="6 10" id="KW-0812">Transmembrane</keyword>
<dbReference type="Proteomes" id="UP001219518">
    <property type="component" value="Unassembled WGS sequence"/>
</dbReference>
<dbReference type="PANTHER" id="PTHR31622:SF1">
    <property type="entry name" value="TRANSMEMBRANE PROTEIN 218"/>
    <property type="match status" value="1"/>
</dbReference>